<reference evidence="1" key="2">
    <citation type="submission" date="2020-09" db="EMBL/GenBank/DDBJ databases">
        <title>Reference genome assembly for Australian Ascochyta lentis isolate Al4.</title>
        <authorList>
            <person name="Lee R.C."/>
            <person name="Farfan-Caceres L.M."/>
            <person name="Debler J.W."/>
            <person name="Williams A.H."/>
            <person name="Henares B.M."/>
        </authorList>
    </citation>
    <scope>NUCLEOTIDE SEQUENCE</scope>
    <source>
        <strain evidence="1">Al4</strain>
    </source>
</reference>
<dbReference type="AlphaFoldDB" id="A0A8H7IW42"/>
<keyword evidence="2" id="KW-1185">Reference proteome</keyword>
<dbReference type="EMBL" id="RZGK01000024">
    <property type="protein sequence ID" value="KAF9690423.1"/>
    <property type="molecule type" value="Genomic_DNA"/>
</dbReference>
<organism evidence="1 2">
    <name type="scientific">Ascochyta lentis</name>
    <dbReference type="NCBI Taxonomy" id="205686"/>
    <lineage>
        <taxon>Eukaryota</taxon>
        <taxon>Fungi</taxon>
        <taxon>Dikarya</taxon>
        <taxon>Ascomycota</taxon>
        <taxon>Pezizomycotina</taxon>
        <taxon>Dothideomycetes</taxon>
        <taxon>Pleosporomycetidae</taxon>
        <taxon>Pleosporales</taxon>
        <taxon>Pleosporineae</taxon>
        <taxon>Didymellaceae</taxon>
        <taxon>Ascochyta</taxon>
    </lineage>
</organism>
<reference evidence="1" key="1">
    <citation type="submission" date="2018-12" db="EMBL/GenBank/DDBJ databases">
        <authorList>
            <person name="Syme R.A."/>
            <person name="Farfan-Caceres L."/>
            <person name="Lichtenzveig J."/>
        </authorList>
    </citation>
    <scope>NUCLEOTIDE SEQUENCE</scope>
    <source>
        <strain evidence="1">Al4</strain>
    </source>
</reference>
<name>A0A8H7IW42_9PLEO</name>
<sequence length="229" mass="26013">MNYSVGVEDAIFRINLEELKKEYLNSVLTIEDVLRNDLLFNEPTRAMQGFFPHNLQYRFQVAMDQLQFLPYNEPNSGEGWKRGLMARILNDEGLAAMISDLQAEAARRATRRTVNRGNAYRTPAELRLNTTATEDNNYNININRIINNTNLNRIINNTNINTNINHIINNTNINPSINHHPNNINMNNNETTGGAAFEAPRPSASAVPEMKPYQAYCESVDGDEDEDVN</sequence>
<comment type="caution">
    <text evidence="1">The sequence shown here is derived from an EMBL/GenBank/DDBJ whole genome shotgun (WGS) entry which is preliminary data.</text>
</comment>
<gene>
    <name evidence="1" type="ORF">EKO04_011625</name>
</gene>
<proteinExistence type="predicted"/>
<evidence type="ECO:0000313" key="2">
    <source>
        <dbReference type="Proteomes" id="UP000651452"/>
    </source>
</evidence>
<evidence type="ECO:0000313" key="1">
    <source>
        <dbReference type="EMBL" id="KAF9690423.1"/>
    </source>
</evidence>
<accession>A0A8H7IW42</accession>
<protein>
    <submittedName>
        <fullName evidence="1">Uncharacterized protein</fullName>
    </submittedName>
</protein>
<dbReference type="Proteomes" id="UP000651452">
    <property type="component" value="Unassembled WGS sequence"/>
</dbReference>